<keyword evidence="2" id="KW-1185">Reference proteome</keyword>
<dbReference type="EMBL" id="ML736304">
    <property type="protein sequence ID" value="KAE8373754.1"/>
    <property type="molecule type" value="Genomic_DNA"/>
</dbReference>
<evidence type="ECO:0008006" key="3">
    <source>
        <dbReference type="Google" id="ProtNLM"/>
    </source>
</evidence>
<dbReference type="Proteomes" id="UP000326198">
    <property type="component" value="Unassembled WGS sequence"/>
</dbReference>
<sequence length="258" mass="28565">MDAPGYPKTTLNAVNRYRNRGKYAFEDVYPIFDAAPVLHVSFNDPSADHAQSYPYILPMFGCTGSYRQDSADRAIYLHGYISSKFFREANESTEQDGLKICVSATLLDGLVLALTPNHHSCNYRSAIAYGEAHLVTDEGERFYAMELITNNILPGRWENTRIPPTKAELAATGIVRVDVKTASAKVRAGTTGEDRNDLKDESLRKRVWTGVIPAWTQWGAPVAAPTDRMDGVPDYIGGWIRDENEKSEAYALGAAKPV</sequence>
<evidence type="ECO:0000313" key="2">
    <source>
        <dbReference type="Proteomes" id="UP000326198"/>
    </source>
</evidence>
<reference evidence="1 2" key="1">
    <citation type="submission" date="2019-04" db="EMBL/GenBank/DDBJ databases">
        <title>Friends and foes A comparative genomics studyof 23 Aspergillus species from section Flavi.</title>
        <authorList>
            <consortium name="DOE Joint Genome Institute"/>
            <person name="Kjaerbolling I."/>
            <person name="Vesth T."/>
            <person name="Frisvad J.C."/>
            <person name="Nybo J.L."/>
            <person name="Theobald S."/>
            <person name="Kildgaard S."/>
            <person name="Isbrandt T."/>
            <person name="Kuo A."/>
            <person name="Sato A."/>
            <person name="Lyhne E.K."/>
            <person name="Kogle M.E."/>
            <person name="Wiebenga A."/>
            <person name="Kun R.S."/>
            <person name="Lubbers R.J."/>
            <person name="Makela M.R."/>
            <person name="Barry K."/>
            <person name="Chovatia M."/>
            <person name="Clum A."/>
            <person name="Daum C."/>
            <person name="Haridas S."/>
            <person name="He G."/>
            <person name="LaButti K."/>
            <person name="Lipzen A."/>
            <person name="Mondo S."/>
            <person name="Riley R."/>
            <person name="Salamov A."/>
            <person name="Simmons B.A."/>
            <person name="Magnuson J.K."/>
            <person name="Henrissat B."/>
            <person name="Mortensen U.H."/>
            <person name="Larsen T.O."/>
            <person name="Devries R.P."/>
            <person name="Grigoriev I.V."/>
            <person name="Machida M."/>
            <person name="Baker S.E."/>
            <person name="Andersen M.R."/>
        </authorList>
    </citation>
    <scope>NUCLEOTIDE SEQUENCE [LARGE SCALE GENOMIC DNA]</scope>
    <source>
        <strain evidence="1 2">IBT 29228</strain>
    </source>
</reference>
<proteinExistence type="predicted"/>
<dbReference type="PANTHER" id="PTHR34071:SF2">
    <property type="entry name" value="FLAVIN-NUCLEOTIDE-BINDING PROTEIN"/>
    <property type="match status" value="1"/>
</dbReference>
<dbReference type="InterPro" id="IPR024747">
    <property type="entry name" value="Pyridox_Oxase-rel"/>
</dbReference>
<name>A0A5N7AV75_9EURO</name>
<dbReference type="PANTHER" id="PTHR34071">
    <property type="entry name" value="5-NITROIMIDAZOLE ANTIBIOTICS RESISTANCE PROTEIN, NIMA-FAMILY-RELATED PROTEIN-RELATED"/>
    <property type="match status" value="1"/>
</dbReference>
<dbReference type="InterPro" id="IPR012349">
    <property type="entry name" value="Split_barrel_FMN-bd"/>
</dbReference>
<accession>A0A5N7AV75</accession>
<dbReference type="AlphaFoldDB" id="A0A5N7AV75"/>
<dbReference type="Gene3D" id="2.30.110.10">
    <property type="entry name" value="Electron Transport, Fmn-binding Protein, Chain A"/>
    <property type="match status" value="1"/>
</dbReference>
<dbReference type="SUPFAM" id="SSF50475">
    <property type="entry name" value="FMN-binding split barrel"/>
    <property type="match status" value="1"/>
</dbReference>
<organism evidence="1 2">
    <name type="scientific">Aspergillus bertholletiae</name>
    <dbReference type="NCBI Taxonomy" id="1226010"/>
    <lineage>
        <taxon>Eukaryota</taxon>
        <taxon>Fungi</taxon>
        <taxon>Dikarya</taxon>
        <taxon>Ascomycota</taxon>
        <taxon>Pezizomycotina</taxon>
        <taxon>Eurotiomycetes</taxon>
        <taxon>Eurotiomycetidae</taxon>
        <taxon>Eurotiales</taxon>
        <taxon>Aspergillaceae</taxon>
        <taxon>Aspergillus</taxon>
        <taxon>Aspergillus subgen. Circumdati</taxon>
    </lineage>
</organism>
<dbReference type="OrthoDB" id="444432at2759"/>
<evidence type="ECO:0000313" key="1">
    <source>
        <dbReference type="EMBL" id="KAE8373754.1"/>
    </source>
</evidence>
<gene>
    <name evidence="1" type="ORF">BDV26DRAFT_296626</name>
</gene>
<dbReference type="Pfam" id="PF12900">
    <property type="entry name" value="Pyridox_ox_2"/>
    <property type="match status" value="1"/>
</dbReference>
<protein>
    <recommendedName>
        <fullName evidence="3">Flavin-nucleotide-binding protein</fullName>
    </recommendedName>
</protein>